<dbReference type="SUPFAM" id="SSF54292">
    <property type="entry name" value="2Fe-2S ferredoxin-like"/>
    <property type="match status" value="1"/>
</dbReference>
<reference evidence="3 4" key="1">
    <citation type="submission" date="2021-08" db="EMBL/GenBank/DDBJ databases">
        <title>Streptomyces sp. PTM05 isolated from lichen.</title>
        <authorList>
            <person name="Somphong A."/>
            <person name="Phongsopitanun W."/>
            <person name="Tanasupawat S."/>
        </authorList>
    </citation>
    <scope>NUCLEOTIDE SEQUENCE [LARGE SCALE GENOMIC DNA]</scope>
    <source>
        <strain evidence="3 4">Ptm05</strain>
    </source>
</reference>
<evidence type="ECO:0000313" key="3">
    <source>
        <dbReference type="EMBL" id="MBY8885380.1"/>
    </source>
</evidence>
<proteinExistence type="predicted"/>
<dbReference type="Pfam" id="PF13510">
    <property type="entry name" value="Fer2_4"/>
    <property type="match status" value="1"/>
</dbReference>
<keyword evidence="4" id="KW-1185">Reference proteome</keyword>
<comment type="caution">
    <text evidence="3">The sequence shown here is derived from an EMBL/GenBank/DDBJ whole genome shotgun (WGS) entry which is preliminary data.</text>
</comment>
<feature type="region of interest" description="Disordered" evidence="2">
    <location>
        <begin position="114"/>
        <end position="153"/>
    </location>
</feature>
<dbReference type="Gene3D" id="3.10.20.440">
    <property type="entry name" value="2Fe-2S iron-sulphur cluster binding domain, sarcosine oxidase, alpha subunit, N-terminal domain"/>
    <property type="match status" value="1"/>
</dbReference>
<dbReference type="EMBL" id="JAINVZ010000005">
    <property type="protein sequence ID" value="MBY8885380.1"/>
    <property type="molecule type" value="Genomic_DNA"/>
</dbReference>
<feature type="region of interest" description="Disordered" evidence="2">
    <location>
        <begin position="1"/>
        <end position="34"/>
    </location>
</feature>
<evidence type="ECO:0000256" key="1">
    <source>
        <dbReference type="ARBA" id="ARBA00023002"/>
    </source>
</evidence>
<sequence length="153" mass="16191">MPWRPAGTATGHGRDSDRTRSRRSTVPHEPDDRTDAEVCRVHFGGRTLTAQPGLSVAAALVREGITSWRSTRRAGGPRGLFCGIGVCYDCLITVDGHPDQRACLVAVRDGMRLEDGRCPEDDRGTGPDDGVRPDAAVGSRETGHGGGSGDAVK</sequence>
<feature type="compositionally biased region" description="Basic and acidic residues" evidence="2">
    <location>
        <begin position="114"/>
        <end position="132"/>
    </location>
</feature>
<feature type="compositionally biased region" description="Gly residues" evidence="2">
    <location>
        <begin position="144"/>
        <end position="153"/>
    </location>
</feature>
<dbReference type="InterPro" id="IPR036010">
    <property type="entry name" value="2Fe-2S_ferredoxin-like_sf"/>
</dbReference>
<name>A0ABS7QQA9_9ACTN</name>
<organism evidence="3 4">
    <name type="scientific">Streptantibioticus parmotrematis</name>
    <dbReference type="NCBI Taxonomy" id="2873249"/>
    <lineage>
        <taxon>Bacteria</taxon>
        <taxon>Bacillati</taxon>
        <taxon>Actinomycetota</taxon>
        <taxon>Actinomycetes</taxon>
        <taxon>Kitasatosporales</taxon>
        <taxon>Streptomycetaceae</taxon>
        <taxon>Streptantibioticus</taxon>
    </lineage>
</organism>
<evidence type="ECO:0000256" key="2">
    <source>
        <dbReference type="SAM" id="MobiDB-lite"/>
    </source>
</evidence>
<protein>
    <submittedName>
        <fullName evidence="3">(2Fe-2S)-binding protein</fullName>
    </submittedName>
</protein>
<keyword evidence="1" id="KW-0560">Oxidoreductase</keyword>
<evidence type="ECO:0000313" key="4">
    <source>
        <dbReference type="Proteomes" id="UP001198565"/>
    </source>
</evidence>
<dbReference type="InterPro" id="IPR042204">
    <property type="entry name" value="2Fe-2S-bd_N"/>
</dbReference>
<gene>
    <name evidence="3" type="ORF">K7472_11030</name>
</gene>
<accession>A0ABS7QQA9</accession>
<dbReference type="Proteomes" id="UP001198565">
    <property type="component" value="Unassembled WGS sequence"/>
</dbReference>